<comment type="caution">
    <text evidence="1">The sequence shown here is derived from an EMBL/GenBank/DDBJ whole genome shotgun (WGS) entry which is preliminary data.</text>
</comment>
<name>X7E7Z7_9RHOB</name>
<proteinExistence type="predicted"/>
<organism evidence="1 2">
    <name type="scientific">Roseivivax halodurans JCM 10272</name>
    <dbReference type="NCBI Taxonomy" id="1449350"/>
    <lineage>
        <taxon>Bacteria</taxon>
        <taxon>Pseudomonadati</taxon>
        <taxon>Pseudomonadota</taxon>
        <taxon>Alphaproteobacteria</taxon>
        <taxon>Rhodobacterales</taxon>
        <taxon>Roseobacteraceae</taxon>
        <taxon>Roseivivax</taxon>
    </lineage>
</organism>
<sequence>MRRIRKGSGWPFPDERACPSICDGFIALAGIICAVRGDQSDLDVLQNLIQQLGKHRRIADIATGDLDGPNFQRLLVGTDMDLAPQAAFGTTMFARVLLAFALRLDAGR</sequence>
<gene>
    <name evidence="1" type="ORF">OCH239_18950</name>
</gene>
<dbReference type="eggNOG" id="ENOG5033NAA">
    <property type="taxonomic scope" value="Bacteria"/>
</dbReference>
<dbReference type="Proteomes" id="UP000022447">
    <property type="component" value="Unassembled WGS sequence"/>
</dbReference>
<accession>X7E7Z7</accession>
<reference evidence="1 2" key="1">
    <citation type="submission" date="2014-01" db="EMBL/GenBank/DDBJ databases">
        <title>Roseivivax halodurans JCM 10272 Genome Sequencing.</title>
        <authorList>
            <person name="Lai Q."/>
            <person name="Li G."/>
            <person name="Shao Z."/>
        </authorList>
    </citation>
    <scope>NUCLEOTIDE SEQUENCE [LARGE SCALE GENOMIC DNA]</scope>
    <source>
        <strain evidence="1 2">JCM 10272</strain>
    </source>
</reference>
<dbReference type="EMBL" id="JALZ01000068">
    <property type="protein sequence ID" value="ETX11945.1"/>
    <property type="molecule type" value="Genomic_DNA"/>
</dbReference>
<dbReference type="STRING" id="1449350.OCH239_18950"/>
<dbReference type="AlphaFoldDB" id="X7E7Z7"/>
<evidence type="ECO:0000313" key="2">
    <source>
        <dbReference type="Proteomes" id="UP000022447"/>
    </source>
</evidence>
<protein>
    <submittedName>
        <fullName evidence="1">Uncharacterized protein</fullName>
    </submittedName>
</protein>
<evidence type="ECO:0000313" key="1">
    <source>
        <dbReference type="EMBL" id="ETX11945.1"/>
    </source>
</evidence>
<keyword evidence="2" id="KW-1185">Reference proteome</keyword>